<gene>
    <name evidence="1" type="ORF">GOODEAATRI_034492</name>
</gene>
<accession>A0ABV0PUH2</accession>
<dbReference type="EMBL" id="JAHRIO010089039">
    <property type="protein sequence ID" value="MEQ2186987.1"/>
    <property type="molecule type" value="Genomic_DNA"/>
</dbReference>
<protein>
    <submittedName>
        <fullName evidence="1">Uncharacterized protein</fullName>
    </submittedName>
</protein>
<comment type="caution">
    <text evidence="1">The sequence shown here is derived from an EMBL/GenBank/DDBJ whole genome shotgun (WGS) entry which is preliminary data.</text>
</comment>
<sequence>MTNIHLNTKSSGKNIFTCFLRLTSTPPLTTASLVAAHHSYLHHHRCCGLLEEEGHLCRIAEMQRESNLPEMQSR</sequence>
<evidence type="ECO:0000313" key="1">
    <source>
        <dbReference type="EMBL" id="MEQ2186987.1"/>
    </source>
</evidence>
<dbReference type="Proteomes" id="UP001476798">
    <property type="component" value="Unassembled WGS sequence"/>
</dbReference>
<proteinExistence type="predicted"/>
<keyword evidence="2" id="KW-1185">Reference proteome</keyword>
<evidence type="ECO:0000313" key="2">
    <source>
        <dbReference type="Proteomes" id="UP001476798"/>
    </source>
</evidence>
<name>A0ABV0PUH2_9TELE</name>
<organism evidence="1 2">
    <name type="scientific">Goodea atripinnis</name>
    <dbReference type="NCBI Taxonomy" id="208336"/>
    <lineage>
        <taxon>Eukaryota</taxon>
        <taxon>Metazoa</taxon>
        <taxon>Chordata</taxon>
        <taxon>Craniata</taxon>
        <taxon>Vertebrata</taxon>
        <taxon>Euteleostomi</taxon>
        <taxon>Actinopterygii</taxon>
        <taxon>Neopterygii</taxon>
        <taxon>Teleostei</taxon>
        <taxon>Neoteleostei</taxon>
        <taxon>Acanthomorphata</taxon>
        <taxon>Ovalentaria</taxon>
        <taxon>Atherinomorphae</taxon>
        <taxon>Cyprinodontiformes</taxon>
        <taxon>Goodeidae</taxon>
        <taxon>Goodea</taxon>
    </lineage>
</organism>
<reference evidence="1 2" key="1">
    <citation type="submission" date="2021-06" db="EMBL/GenBank/DDBJ databases">
        <authorList>
            <person name="Palmer J.M."/>
        </authorList>
    </citation>
    <scope>NUCLEOTIDE SEQUENCE [LARGE SCALE GENOMIC DNA]</scope>
    <source>
        <strain evidence="1 2">GA_2019</strain>
        <tissue evidence="1">Muscle</tissue>
    </source>
</reference>